<evidence type="ECO:0000256" key="1">
    <source>
        <dbReference type="SAM" id="Coils"/>
    </source>
</evidence>
<protein>
    <recommendedName>
        <fullName evidence="3">SAP domain-containing protein</fullName>
    </recommendedName>
</protein>
<feature type="coiled-coil region" evidence="1">
    <location>
        <begin position="13"/>
        <end position="40"/>
    </location>
</feature>
<reference evidence="2" key="1">
    <citation type="submission" date="2018-10" db="EMBL/GenBank/DDBJ databases">
        <title>Hidden diversity of soil giant viruses.</title>
        <authorList>
            <person name="Schulz F."/>
            <person name="Alteio L."/>
            <person name="Goudeau D."/>
            <person name="Ryan E.M."/>
            <person name="Malmstrom R.R."/>
            <person name="Blanchard J."/>
            <person name="Woyke T."/>
        </authorList>
    </citation>
    <scope>NUCLEOTIDE SEQUENCE</scope>
    <source>
        <strain evidence="2">HAV1</strain>
    </source>
</reference>
<sequence length="260" mass="30011">MCFDLFGKDAEYISILEQRVKDLSDQVRRFQNQMISENKDLLSLNKMIATMGEQIDVKDRRIGDLEKQLLEHHCVKKVEPIGEVINVVVLDNWLDKTVNKLGFESADYKELIERATETDLKSLCKKNNINVSKMNNGDIVEKIIDSEQHTVHSIVKELSLKRAMGIRTGLLEEKKEAKSIVTEYDSYSLLRSMKKPQLITEIIKIKTIEELFLYKLKRHTVKELKDMCIPLHIKKTGLKAELVEKLAIAKALQLIKEVPH</sequence>
<keyword evidence="1" id="KW-0175">Coiled coil</keyword>
<accession>A0A3G5A4I5</accession>
<proteinExistence type="predicted"/>
<organism evidence="2">
    <name type="scientific">Harvfovirus sp</name>
    <dbReference type="NCBI Taxonomy" id="2487768"/>
    <lineage>
        <taxon>Viruses</taxon>
        <taxon>Varidnaviria</taxon>
        <taxon>Bamfordvirae</taxon>
        <taxon>Nucleocytoviricota</taxon>
        <taxon>Megaviricetes</taxon>
        <taxon>Imitervirales</taxon>
        <taxon>Mimiviridae</taxon>
        <taxon>Klosneuvirinae</taxon>
    </lineage>
</organism>
<dbReference type="EMBL" id="MK072243">
    <property type="protein sequence ID" value="AYV80379.1"/>
    <property type="molecule type" value="Genomic_DNA"/>
</dbReference>
<gene>
    <name evidence="2" type="ORF">Harvfovirus1_4</name>
</gene>
<dbReference type="SUPFAM" id="SSF68906">
    <property type="entry name" value="SAP domain"/>
    <property type="match status" value="1"/>
</dbReference>
<evidence type="ECO:0000313" key="2">
    <source>
        <dbReference type="EMBL" id="AYV80379.1"/>
    </source>
</evidence>
<evidence type="ECO:0008006" key="3">
    <source>
        <dbReference type="Google" id="ProtNLM"/>
    </source>
</evidence>
<name>A0A3G5A4I5_9VIRU</name>
<dbReference type="InterPro" id="IPR036361">
    <property type="entry name" value="SAP_dom_sf"/>
</dbReference>